<reference evidence="5 6" key="1">
    <citation type="submission" date="2020-03" db="EMBL/GenBank/DDBJ databases">
        <title>Metabolic flexibility allows generalist bacteria to become dominant in a frequently disturbed ecosystem.</title>
        <authorList>
            <person name="Chen Y.-J."/>
            <person name="Leung P.M."/>
            <person name="Bay S.K."/>
            <person name="Hugenholtz P."/>
            <person name="Kessler A.J."/>
            <person name="Shelley G."/>
            <person name="Waite D.W."/>
            <person name="Cook P.L."/>
            <person name="Greening C."/>
        </authorList>
    </citation>
    <scope>NUCLEOTIDE SEQUENCE [LARGE SCALE GENOMIC DNA]</scope>
    <source>
        <strain evidence="5">SS_bin_28</strain>
    </source>
</reference>
<keyword evidence="2" id="KW-0547">Nucleotide-binding</keyword>
<name>A0A7Y2E819_UNCEI</name>
<dbReference type="Gene3D" id="3.30.1280.10">
    <property type="entry name" value="Phosphoribosylformylglycinamidine synthase subunit PurS"/>
    <property type="match status" value="1"/>
</dbReference>
<evidence type="ECO:0000256" key="4">
    <source>
        <dbReference type="ARBA" id="ARBA00022840"/>
    </source>
</evidence>
<evidence type="ECO:0000313" key="5">
    <source>
        <dbReference type="EMBL" id="NNF06903.1"/>
    </source>
</evidence>
<dbReference type="EMBL" id="JABDJR010000361">
    <property type="protein sequence ID" value="NNF06903.1"/>
    <property type="molecule type" value="Genomic_DNA"/>
</dbReference>
<dbReference type="Proteomes" id="UP000547674">
    <property type="component" value="Unassembled WGS sequence"/>
</dbReference>
<organism evidence="5 6">
    <name type="scientific">Eiseniibacteriota bacterium</name>
    <dbReference type="NCBI Taxonomy" id="2212470"/>
    <lineage>
        <taxon>Bacteria</taxon>
        <taxon>Candidatus Eiseniibacteriota</taxon>
    </lineage>
</organism>
<keyword evidence="3" id="KW-0658">Purine biosynthesis</keyword>
<dbReference type="GO" id="GO:0005524">
    <property type="term" value="F:ATP binding"/>
    <property type="evidence" value="ECO:0007669"/>
    <property type="project" value="UniProtKB-KW"/>
</dbReference>
<evidence type="ECO:0000256" key="3">
    <source>
        <dbReference type="ARBA" id="ARBA00022755"/>
    </source>
</evidence>
<dbReference type="GO" id="GO:0016874">
    <property type="term" value="F:ligase activity"/>
    <property type="evidence" value="ECO:0007669"/>
    <property type="project" value="UniProtKB-KW"/>
</dbReference>
<evidence type="ECO:0000256" key="1">
    <source>
        <dbReference type="ARBA" id="ARBA00022598"/>
    </source>
</evidence>
<dbReference type="InterPro" id="IPR036604">
    <property type="entry name" value="PurS-like_sf"/>
</dbReference>
<dbReference type="GO" id="GO:0006164">
    <property type="term" value="P:purine nucleotide biosynthetic process"/>
    <property type="evidence" value="ECO:0007669"/>
    <property type="project" value="UniProtKB-KW"/>
</dbReference>
<gene>
    <name evidence="5" type="ORF">HKN21_09090</name>
</gene>
<proteinExistence type="predicted"/>
<sequence>MKVIIRRWLKVTDPTALTATEALRRALSYGRDVQGMYRSELFVLELPEKVSADEAREAIEHFAERSNLLYNPNKHAKEVVFGSEIFHPRGNAWILAWEDRDESSLLQAINRGPLTFEVLGVRTAMLWELDWSGENPRSVAEDLAVSRERKKGLLVNPHFQHAEVLAEKPHADTIAGLLASRSKGTHEYA</sequence>
<dbReference type="AlphaFoldDB" id="A0A7Y2E819"/>
<keyword evidence="4" id="KW-0067">ATP-binding</keyword>
<protein>
    <submittedName>
        <fullName evidence="5">Uncharacterized protein</fullName>
    </submittedName>
</protein>
<accession>A0A7Y2E819</accession>
<evidence type="ECO:0000313" key="6">
    <source>
        <dbReference type="Proteomes" id="UP000547674"/>
    </source>
</evidence>
<comment type="caution">
    <text evidence="5">The sequence shown here is derived from an EMBL/GenBank/DDBJ whole genome shotgun (WGS) entry which is preliminary data.</text>
</comment>
<keyword evidence="1" id="KW-0436">Ligase</keyword>
<evidence type="ECO:0000256" key="2">
    <source>
        <dbReference type="ARBA" id="ARBA00022741"/>
    </source>
</evidence>